<protein>
    <submittedName>
        <fullName evidence="2">Uncharacterized protein</fullName>
    </submittedName>
</protein>
<feature type="region of interest" description="Disordered" evidence="1">
    <location>
        <begin position="421"/>
        <end position="444"/>
    </location>
</feature>
<feature type="compositionally biased region" description="Polar residues" evidence="1">
    <location>
        <begin position="324"/>
        <end position="333"/>
    </location>
</feature>
<dbReference type="Proteomes" id="UP001280581">
    <property type="component" value="Unassembled WGS sequence"/>
</dbReference>
<sequence>MAPNLGVTSLWTYVEVTGTFLTFNTAQKIRTLELAMSAPVFPGNTSSAVSRIPPTHHKPPTNEDSMTSSKYESVYHDHVCDPKSGKVIGINQFVTDHASKYGYWKFSPLDHRTQTEAYKLGYSRPEEMLLAYNNGACGRWADEIALIWCPGELEENKTPLIASISKHMATIAKEKSIMGVFPIQNQEIPVYALSYGNKNILKVRSATMYTHPLPAPVYIPPMTQVVGQPSNAPHHLSGPFNLPYGGSAAGPSDLTTDFHGFFPNTPTFPEFSSDMSDIAEYLLNPSTSLTDVLGEASSTLPEFPPVDSPSTLSAGPSGPSSPSETTLNSSATLPNAEASAPVISGTIDPPEFTMNLPATLPNERVSAQVNSGTVNPADLMLNSSAQVTSGTINPAVLTLSSNAQVASGTVNPADLMLKSSAQVTSGTPSTSQAASNLPATPQRAELSAPRLSPLFNQPSSGVPAPDLEPILGQPWHGEGPAAPLSDAEVAEALGQESRWGHIYNMNTDQWLEDLPGY</sequence>
<name>A0AAN6LQZ7_9PLEO</name>
<keyword evidence="3" id="KW-1185">Reference proteome</keyword>
<gene>
    <name evidence="2" type="ORF">GRF29_161g539177</name>
</gene>
<reference evidence="2 3" key="1">
    <citation type="submission" date="2021-02" db="EMBL/GenBank/DDBJ databases">
        <title>Genome assembly of Pseudopithomyces chartarum.</title>
        <authorList>
            <person name="Jauregui R."/>
            <person name="Singh J."/>
            <person name="Voisey C."/>
        </authorList>
    </citation>
    <scope>NUCLEOTIDE SEQUENCE [LARGE SCALE GENOMIC DNA]</scope>
    <source>
        <strain evidence="2 3">AGR01</strain>
    </source>
</reference>
<dbReference type="AlphaFoldDB" id="A0AAN6LQZ7"/>
<feature type="compositionally biased region" description="Low complexity" evidence="1">
    <location>
        <begin position="308"/>
        <end position="323"/>
    </location>
</feature>
<evidence type="ECO:0000256" key="1">
    <source>
        <dbReference type="SAM" id="MobiDB-lite"/>
    </source>
</evidence>
<proteinExistence type="predicted"/>
<comment type="caution">
    <text evidence="2">The sequence shown here is derived from an EMBL/GenBank/DDBJ whole genome shotgun (WGS) entry which is preliminary data.</text>
</comment>
<feature type="region of interest" description="Disordered" evidence="1">
    <location>
        <begin position="297"/>
        <end position="346"/>
    </location>
</feature>
<organism evidence="2 3">
    <name type="scientific">Pseudopithomyces chartarum</name>
    <dbReference type="NCBI Taxonomy" id="1892770"/>
    <lineage>
        <taxon>Eukaryota</taxon>
        <taxon>Fungi</taxon>
        <taxon>Dikarya</taxon>
        <taxon>Ascomycota</taxon>
        <taxon>Pezizomycotina</taxon>
        <taxon>Dothideomycetes</taxon>
        <taxon>Pleosporomycetidae</taxon>
        <taxon>Pleosporales</taxon>
        <taxon>Massarineae</taxon>
        <taxon>Didymosphaeriaceae</taxon>
        <taxon>Pseudopithomyces</taxon>
    </lineage>
</organism>
<dbReference type="EMBL" id="WVTA01000014">
    <property type="protein sequence ID" value="KAK3202214.1"/>
    <property type="molecule type" value="Genomic_DNA"/>
</dbReference>
<evidence type="ECO:0000313" key="2">
    <source>
        <dbReference type="EMBL" id="KAK3202214.1"/>
    </source>
</evidence>
<feature type="compositionally biased region" description="Polar residues" evidence="1">
    <location>
        <begin position="421"/>
        <end position="439"/>
    </location>
</feature>
<feature type="region of interest" description="Disordered" evidence="1">
    <location>
        <begin position="46"/>
        <end position="67"/>
    </location>
</feature>
<accession>A0AAN6LQZ7</accession>
<evidence type="ECO:0000313" key="3">
    <source>
        <dbReference type="Proteomes" id="UP001280581"/>
    </source>
</evidence>